<feature type="signal peptide" evidence="2">
    <location>
        <begin position="1"/>
        <end position="23"/>
    </location>
</feature>
<dbReference type="EMBL" id="UYJE01007988">
    <property type="protein sequence ID" value="VDI59967.1"/>
    <property type="molecule type" value="Genomic_DNA"/>
</dbReference>
<evidence type="ECO:0000313" key="4">
    <source>
        <dbReference type="Proteomes" id="UP000596742"/>
    </source>
</evidence>
<evidence type="ECO:0000256" key="2">
    <source>
        <dbReference type="SAM" id="SignalP"/>
    </source>
</evidence>
<evidence type="ECO:0000256" key="1">
    <source>
        <dbReference type="SAM" id="Coils"/>
    </source>
</evidence>
<feature type="coiled-coil region" evidence="1">
    <location>
        <begin position="93"/>
        <end position="120"/>
    </location>
</feature>
<organism evidence="3 4">
    <name type="scientific">Mytilus galloprovincialis</name>
    <name type="common">Mediterranean mussel</name>
    <dbReference type="NCBI Taxonomy" id="29158"/>
    <lineage>
        <taxon>Eukaryota</taxon>
        <taxon>Metazoa</taxon>
        <taxon>Spiralia</taxon>
        <taxon>Lophotrochozoa</taxon>
        <taxon>Mollusca</taxon>
        <taxon>Bivalvia</taxon>
        <taxon>Autobranchia</taxon>
        <taxon>Pteriomorphia</taxon>
        <taxon>Mytilida</taxon>
        <taxon>Mytiloidea</taxon>
        <taxon>Mytilidae</taxon>
        <taxon>Mytilinae</taxon>
        <taxon>Mytilus</taxon>
    </lineage>
</organism>
<dbReference type="OrthoDB" id="10405341at2759"/>
<keyword evidence="1" id="KW-0175">Coiled coil</keyword>
<dbReference type="Proteomes" id="UP000596742">
    <property type="component" value="Unassembled WGS sequence"/>
</dbReference>
<reference evidence="3" key="1">
    <citation type="submission" date="2018-11" db="EMBL/GenBank/DDBJ databases">
        <authorList>
            <person name="Alioto T."/>
            <person name="Alioto T."/>
        </authorList>
    </citation>
    <scope>NUCLEOTIDE SEQUENCE</scope>
</reference>
<sequence length="305" mass="34698">MYSSKISVILLFSVLTFPTNIDGFLLEPDHTSKPGVNNQCISMDTCMYLAEKKELRNQMFQFQIENEKSLQILTNQIQHKLSAMDDKLQENTKSNDTIEHAKLEQKYREMELNFTLLQQNNRLLQDSYVNQKVELALLKNTTSEVLKELSELKQMKSVAQALDVNAVQSKIHSLEQKTNSLTINQNARSQDFLALYNMTRVIDNNVNQMGKQLTTQIFRQNATTVTHFNDLINRFHDIETKQNASSAEFVSKISSLDGKVANNSKKVAITACVGSRKTFSDSVVRCPNVKSEIGINNIATYKFSK</sequence>
<accession>A0A8B6G7M1</accession>
<proteinExistence type="predicted"/>
<keyword evidence="2" id="KW-0732">Signal</keyword>
<protein>
    <submittedName>
        <fullName evidence="3">Uncharacterized protein</fullName>
    </submittedName>
</protein>
<name>A0A8B6G7M1_MYTGA</name>
<keyword evidence="4" id="KW-1185">Reference proteome</keyword>
<comment type="caution">
    <text evidence="3">The sequence shown here is derived from an EMBL/GenBank/DDBJ whole genome shotgun (WGS) entry which is preliminary data.</text>
</comment>
<evidence type="ECO:0000313" key="3">
    <source>
        <dbReference type="EMBL" id="VDI59967.1"/>
    </source>
</evidence>
<dbReference type="AlphaFoldDB" id="A0A8B6G7M1"/>
<gene>
    <name evidence="3" type="ORF">MGAL_10B060970</name>
</gene>
<feature type="chain" id="PRO_5032738272" evidence="2">
    <location>
        <begin position="24"/>
        <end position="305"/>
    </location>
</feature>